<reference evidence="2 3" key="1">
    <citation type="submission" date="2017-11" db="EMBL/GenBank/DDBJ databases">
        <title>Reclassification of Bisgaard taxon 7 as Conservatibacter flavescens gen. nov., sp. nov.</title>
        <authorList>
            <person name="Christensen H."/>
        </authorList>
    </citation>
    <scope>NUCLEOTIDE SEQUENCE [LARGE SCALE GENOMIC DNA]</scope>
    <source>
        <strain evidence="2 3">7_4</strain>
    </source>
</reference>
<keyword evidence="3" id="KW-1185">Reference proteome</keyword>
<feature type="coiled-coil region" evidence="1">
    <location>
        <begin position="7"/>
        <end position="34"/>
    </location>
</feature>
<dbReference type="Proteomes" id="UP000229329">
    <property type="component" value="Unassembled WGS sequence"/>
</dbReference>
<dbReference type="EMBL" id="PHHA01000021">
    <property type="protein sequence ID" value="PJG84829.1"/>
    <property type="molecule type" value="Genomic_DNA"/>
</dbReference>
<dbReference type="RefSeq" id="WP_100289400.1">
    <property type="nucleotide sequence ID" value="NZ_PHHA01000021.1"/>
</dbReference>
<accession>A0A2M8S105</accession>
<dbReference type="OrthoDB" id="5682288at2"/>
<proteinExistence type="predicted"/>
<gene>
    <name evidence="2" type="ORF">CVP05_09850</name>
</gene>
<protein>
    <recommendedName>
        <fullName evidence="4">DNA repair protein</fullName>
    </recommendedName>
</protein>
<sequence>MADSIYKTQIKQKIAQFEREKEQVLAHLDLVERRILLLQQALVAMDVKPNDIQQYDTEHYQYRVYRKQFNGKITQLIQRVMKSEPERYWRVLELAEAVLIIDKQPNTPVSKYHLNNIGNAMTRLVNKGIVERIVVKKHKIIQWKWKQK</sequence>
<evidence type="ECO:0000256" key="1">
    <source>
        <dbReference type="SAM" id="Coils"/>
    </source>
</evidence>
<keyword evidence="1" id="KW-0175">Coiled coil</keyword>
<comment type="caution">
    <text evidence="2">The sequence shown here is derived from an EMBL/GenBank/DDBJ whole genome shotgun (WGS) entry which is preliminary data.</text>
</comment>
<organism evidence="2 3">
    <name type="scientific">Conservatibacter flavescens</name>
    <dbReference type="NCBI Taxonomy" id="28161"/>
    <lineage>
        <taxon>Bacteria</taxon>
        <taxon>Pseudomonadati</taxon>
        <taxon>Pseudomonadota</taxon>
        <taxon>Gammaproteobacteria</taxon>
        <taxon>Pasteurellales</taxon>
        <taxon>Pasteurellaceae</taxon>
        <taxon>Conservatibacter</taxon>
    </lineage>
</organism>
<evidence type="ECO:0008006" key="4">
    <source>
        <dbReference type="Google" id="ProtNLM"/>
    </source>
</evidence>
<dbReference type="AlphaFoldDB" id="A0A2M8S105"/>
<evidence type="ECO:0000313" key="3">
    <source>
        <dbReference type="Proteomes" id="UP000229329"/>
    </source>
</evidence>
<name>A0A2M8S105_9PAST</name>
<evidence type="ECO:0000313" key="2">
    <source>
        <dbReference type="EMBL" id="PJG84829.1"/>
    </source>
</evidence>